<dbReference type="FunFam" id="1.20.80.10:FF:000001">
    <property type="entry name" value="Erythrocyte membrane protein band 4.1"/>
    <property type="match status" value="1"/>
</dbReference>
<dbReference type="InterPro" id="IPR019748">
    <property type="entry name" value="FERM_central"/>
</dbReference>
<reference evidence="8 9" key="1">
    <citation type="submission" date="2019-04" db="EMBL/GenBank/DDBJ databases">
        <authorList>
            <consortium name="Wellcome Sanger Institute Data Sharing"/>
        </authorList>
    </citation>
    <scope>NUCLEOTIDE SEQUENCE [LARGE SCALE GENOMIC DNA]</scope>
</reference>
<feature type="compositionally biased region" description="Basic and acidic residues" evidence="6">
    <location>
        <begin position="449"/>
        <end position="466"/>
    </location>
</feature>
<evidence type="ECO:0000256" key="1">
    <source>
        <dbReference type="ARBA" id="ARBA00004245"/>
    </source>
</evidence>
<dbReference type="SMART" id="SM00295">
    <property type="entry name" value="B41"/>
    <property type="match status" value="1"/>
</dbReference>
<gene>
    <name evidence="8" type="primary">EPB41L1</name>
</gene>
<dbReference type="InterPro" id="IPR011993">
    <property type="entry name" value="PH-like_dom_sf"/>
</dbReference>
<dbReference type="InterPro" id="IPR014847">
    <property type="entry name" value="FA"/>
</dbReference>
<feature type="region of interest" description="Disordered" evidence="6">
    <location>
        <begin position="420"/>
        <end position="478"/>
    </location>
</feature>
<dbReference type="GO" id="GO:0030866">
    <property type="term" value="P:cortical actin cytoskeleton organization"/>
    <property type="evidence" value="ECO:0007669"/>
    <property type="project" value="InterPro"/>
</dbReference>
<dbReference type="SUPFAM" id="SSF50729">
    <property type="entry name" value="PH domain-like"/>
    <property type="match status" value="1"/>
</dbReference>
<keyword evidence="5" id="KW-0206">Cytoskeleton</keyword>
<keyword evidence="2" id="KW-0963">Cytoplasm</keyword>
<dbReference type="CDD" id="cd13184">
    <property type="entry name" value="FERM_C_4_1_family"/>
    <property type="match status" value="1"/>
</dbReference>
<dbReference type="InterPro" id="IPR000798">
    <property type="entry name" value="Ez/rad/moesin-like"/>
</dbReference>
<reference evidence="8" key="2">
    <citation type="submission" date="2025-08" db="UniProtKB">
        <authorList>
            <consortium name="Ensembl"/>
        </authorList>
    </citation>
    <scope>IDENTIFICATION</scope>
</reference>
<dbReference type="InterPro" id="IPR018979">
    <property type="entry name" value="FERM_N"/>
</dbReference>
<protein>
    <submittedName>
        <fullName evidence="8">Erythrocyte membrane protein band 4.1 like 1</fullName>
    </submittedName>
</protein>
<dbReference type="Gene3D" id="1.20.80.10">
    <property type="match status" value="1"/>
</dbReference>
<dbReference type="Gene3D" id="3.10.20.90">
    <property type="entry name" value="Phosphatidylinositol 3-kinase Catalytic Subunit, Chain A, domain 1"/>
    <property type="match status" value="1"/>
</dbReference>
<dbReference type="GeneTree" id="ENSGT00940000158442"/>
<feature type="domain" description="FERM" evidence="7">
    <location>
        <begin position="81"/>
        <end position="362"/>
    </location>
</feature>
<proteinExistence type="predicted"/>
<dbReference type="AlphaFoldDB" id="A0A8C9SLT4"/>
<dbReference type="InterPro" id="IPR019747">
    <property type="entry name" value="FERM_CS"/>
</dbReference>
<reference evidence="8" key="3">
    <citation type="submission" date="2025-09" db="UniProtKB">
        <authorList>
            <consortium name="Ensembl"/>
        </authorList>
    </citation>
    <scope>IDENTIFICATION</scope>
</reference>
<dbReference type="InterPro" id="IPR014352">
    <property type="entry name" value="FERM/acyl-CoA-bd_prot_sf"/>
</dbReference>
<evidence type="ECO:0000256" key="6">
    <source>
        <dbReference type="SAM" id="MobiDB-lite"/>
    </source>
</evidence>
<dbReference type="CDD" id="cd14473">
    <property type="entry name" value="FERM_B-lobe"/>
    <property type="match status" value="1"/>
</dbReference>
<dbReference type="FunFam" id="2.30.29.30:FF:000001">
    <property type="entry name" value="Erythrocyte membrane protein band 4.1"/>
    <property type="match status" value="1"/>
</dbReference>
<feature type="region of interest" description="Disordered" evidence="6">
    <location>
        <begin position="597"/>
        <end position="617"/>
    </location>
</feature>
<dbReference type="PANTHER" id="PTHR23280:SF24">
    <property type="entry name" value="BAND 4.1-LIKE PROTEIN 1"/>
    <property type="match status" value="1"/>
</dbReference>
<dbReference type="InterPro" id="IPR000299">
    <property type="entry name" value="FERM_domain"/>
</dbReference>
<dbReference type="GO" id="GO:0005886">
    <property type="term" value="C:plasma membrane"/>
    <property type="evidence" value="ECO:0007669"/>
    <property type="project" value="TreeGrafter"/>
</dbReference>
<comment type="subcellular location">
    <subcellularLocation>
        <location evidence="1">Cytoplasm</location>
        <location evidence="1">Cytoskeleton</location>
    </subcellularLocation>
</comment>
<feature type="compositionally biased region" description="Basic and acidic residues" evidence="6">
    <location>
        <begin position="635"/>
        <end position="657"/>
    </location>
</feature>
<feature type="compositionally biased region" description="Polar residues" evidence="6">
    <location>
        <begin position="708"/>
        <end position="718"/>
    </location>
</feature>
<dbReference type="InterPro" id="IPR035963">
    <property type="entry name" value="FERM_2"/>
</dbReference>
<dbReference type="PROSITE" id="PS50057">
    <property type="entry name" value="FERM_3"/>
    <property type="match status" value="1"/>
</dbReference>
<feature type="compositionally biased region" description="Low complexity" evidence="6">
    <location>
        <begin position="61"/>
        <end position="73"/>
    </location>
</feature>
<evidence type="ECO:0000256" key="5">
    <source>
        <dbReference type="ARBA" id="ARBA00023212"/>
    </source>
</evidence>
<dbReference type="Pfam" id="PF09380">
    <property type="entry name" value="FERM_C"/>
    <property type="match status" value="1"/>
</dbReference>
<name>A0A8C9SLT4_SCLFO</name>
<feature type="region of interest" description="Disordered" evidence="6">
    <location>
        <begin position="635"/>
        <end position="746"/>
    </location>
</feature>
<sequence length="838" mass="93539">MTTETGPESEVKNTGEEPPQQKTTATGMQESTAAADGRTAKQDVDTKLPDEHKEVDDTSEKTTPSKTPKSPQKSSKRPKTVPFKVTLLDTSEYEGGIEKHARGQQLLDMVCEHLNLLEKDYFGLTFSDADSQKNWLDPSKEIKKQMRTAPWHFAFAVKFYPPDPSQLTEDITRYYLCLQLRDDILSGRLPCSFVTHALLGSYAVQAELGDYDQDEHGADYVSDFRFAPNQTRELEERVMELHRNYRGMTPAEAEINFLENAKKLSMYGVDLHHAKDSEGIDIMLGVCANGLLIYRDRLRINRFAWPKILKISYKRSNFYIKIRPGEYEQFESTIGFKLPNHRAAKRLWKVCIEHHTFFRLVSPEPPPKGFLVMGSKFRYSGRTQAQTRQASALIDRPAPHFERSSSKRYLLSRSLDGASALGEHQDGVSPRSGSERTRPPSAAEQNLDPNERHDHREGEDAAREPVQEQDGVITPTRKKELKFLDKSEDVLLKHQASINELKRALKEPNSKLMQREKRLSGTSPGGTPEKKAREPWERRPGSASEDDQERETLYMKETHLGIERKCSSITVSSTSSLEAEVDFTVITDLHTGVEEFSKGMSELGERDRVPEVGREDFEETSRFYSARLMAMQDKSPMDDMHSEEPMSHEPPVAKKDPGAISVAKSFRKSDIKTEVQPNGSDVIPSAAETPEKVGGDGGCQEANVPSAGVTQPGESGNDLSHGVSTAKDAHPPSTESSSPVKSIALGREAAASPLTVAPENVTSATTTHVTKTVKGGYSETRIEKRIIITGDDDVDQDQALAIAIQEAKQQHPDMLVTKAVVVRETESSSEEKRRKSES</sequence>
<dbReference type="PIRSF" id="PIRSF002304">
    <property type="entry name" value="Membrane_skeletal_4_1"/>
    <property type="match status" value="1"/>
</dbReference>
<dbReference type="Pfam" id="PF09379">
    <property type="entry name" value="FERM_N"/>
    <property type="match status" value="1"/>
</dbReference>
<dbReference type="GO" id="GO:0005856">
    <property type="term" value="C:cytoskeleton"/>
    <property type="evidence" value="ECO:0007669"/>
    <property type="project" value="UniProtKB-SubCell"/>
</dbReference>
<keyword evidence="3" id="KW-0597">Phosphoprotein</keyword>
<keyword evidence="9" id="KW-1185">Reference proteome</keyword>
<feature type="compositionally biased region" description="Basic and acidic residues" evidence="6">
    <location>
        <begin position="502"/>
        <end position="519"/>
    </location>
</feature>
<dbReference type="PRINTS" id="PR00935">
    <property type="entry name" value="BAND41"/>
</dbReference>
<dbReference type="Proteomes" id="UP000694397">
    <property type="component" value="Chromosome 22"/>
</dbReference>
<feature type="region of interest" description="Disordered" evidence="6">
    <location>
        <begin position="1"/>
        <end position="83"/>
    </location>
</feature>
<feature type="region of interest" description="Disordered" evidence="6">
    <location>
        <begin position="502"/>
        <end position="550"/>
    </location>
</feature>
<dbReference type="GO" id="GO:0005198">
    <property type="term" value="F:structural molecule activity"/>
    <property type="evidence" value="ECO:0007669"/>
    <property type="project" value="InterPro"/>
</dbReference>
<organism evidence="8 9">
    <name type="scientific">Scleropages formosus</name>
    <name type="common">Asian bonytongue</name>
    <name type="synonym">Osteoglossum formosum</name>
    <dbReference type="NCBI Taxonomy" id="113540"/>
    <lineage>
        <taxon>Eukaryota</taxon>
        <taxon>Metazoa</taxon>
        <taxon>Chordata</taxon>
        <taxon>Craniata</taxon>
        <taxon>Vertebrata</taxon>
        <taxon>Euteleostomi</taxon>
        <taxon>Actinopterygii</taxon>
        <taxon>Neopterygii</taxon>
        <taxon>Teleostei</taxon>
        <taxon>Osteoglossocephala</taxon>
        <taxon>Osteoglossomorpha</taxon>
        <taxon>Osteoglossiformes</taxon>
        <taxon>Osteoglossidae</taxon>
        <taxon>Scleropages</taxon>
    </lineage>
</organism>
<dbReference type="InterPro" id="IPR007477">
    <property type="entry name" value="SAB_dom"/>
</dbReference>
<dbReference type="FunFam" id="3.10.20.90:FF:000002">
    <property type="entry name" value="Erythrocyte protein band 4.1-like 3"/>
    <property type="match status" value="1"/>
</dbReference>
<feature type="compositionally biased region" description="Basic and acidic residues" evidence="6">
    <location>
        <begin position="528"/>
        <end position="540"/>
    </location>
</feature>
<dbReference type="Pfam" id="PF04382">
    <property type="entry name" value="SAB"/>
    <property type="match status" value="1"/>
</dbReference>
<dbReference type="SMART" id="SM01196">
    <property type="entry name" value="FERM_C"/>
    <property type="match status" value="1"/>
</dbReference>
<dbReference type="SMART" id="SM01195">
    <property type="entry name" value="FA"/>
    <property type="match status" value="1"/>
</dbReference>
<evidence type="ECO:0000313" key="9">
    <source>
        <dbReference type="Proteomes" id="UP000694397"/>
    </source>
</evidence>
<evidence type="ECO:0000256" key="4">
    <source>
        <dbReference type="ARBA" id="ARBA00023203"/>
    </source>
</evidence>
<dbReference type="InterPro" id="IPR019749">
    <property type="entry name" value="Band_41_domain"/>
</dbReference>
<dbReference type="SUPFAM" id="SSF47031">
    <property type="entry name" value="Second domain of FERM"/>
    <property type="match status" value="1"/>
</dbReference>
<dbReference type="PROSITE" id="PS00661">
    <property type="entry name" value="FERM_2"/>
    <property type="match status" value="1"/>
</dbReference>
<dbReference type="Ensembl" id="ENSSFOT00015050308.1">
    <property type="protein sequence ID" value="ENSSFOP00015041239.1"/>
    <property type="gene ID" value="ENSSFOG00015015609.2"/>
</dbReference>
<dbReference type="GO" id="GO:0003779">
    <property type="term" value="F:actin binding"/>
    <property type="evidence" value="ECO:0007669"/>
    <property type="project" value="UniProtKB-KW"/>
</dbReference>
<dbReference type="Pfam" id="PF00373">
    <property type="entry name" value="FERM_M"/>
    <property type="match status" value="1"/>
</dbReference>
<dbReference type="Pfam" id="PF08736">
    <property type="entry name" value="FA"/>
    <property type="match status" value="1"/>
</dbReference>
<keyword evidence="4" id="KW-0009">Actin-binding</keyword>
<dbReference type="PROSITE" id="PS00660">
    <property type="entry name" value="FERM_1"/>
    <property type="match status" value="1"/>
</dbReference>
<dbReference type="InterPro" id="IPR018980">
    <property type="entry name" value="FERM_PH-like_C"/>
</dbReference>
<evidence type="ECO:0000256" key="3">
    <source>
        <dbReference type="ARBA" id="ARBA00022553"/>
    </source>
</evidence>
<evidence type="ECO:0000313" key="8">
    <source>
        <dbReference type="Ensembl" id="ENSSFOP00015041239.1"/>
    </source>
</evidence>
<evidence type="ECO:0000256" key="2">
    <source>
        <dbReference type="ARBA" id="ARBA00022490"/>
    </source>
</evidence>
<dbReference type="OrthoDB" id="6589456at2759"/>
<feature type="compositionally biased region" description="Polar residues" evidence="6">
    <location>
        <begin position="20"/>
        <end position="32"/>
    </location>
</feature>
<evidence type="ECO:0000259" key="7">
    <source>
        <dbReference type="PROSITE" id="PS50057"/>
    </source>
</evidence>
<feature type="compositionally biased region" description="Basic and acidic residues" evidence="6">
    <location>
        <begin position="38"/>
        <end position="60"/>
    </location>
</feature>
<dbReference type="Gene3D" id="2.30.29.30">
    <property type="entry name" value="Pleckstrin-homology domain (PH domain)/Phosphotyrosine-binding domain (PTB)"/>
    <property type="match status" value="1"/>
</dbReference>
<dbReference type="PRINTS" id="PR00661">
    <property type="entry name" value="ERMFAMILY"/>
</dbReference>
<dbReference type="GO" id="GO:0031032">
    <property type="term" value="P:actomyosin structure organization"/>
    <property type="evidence" value="ECO:0007669"/>
    <property type="project" value="TreeGrafter"/>
</dbReference>
<dbReference type="InterPro" id="IPR008379">
    <property type="entry name" value="Band_4.1_C"/>
</dbReference>
<dbReference type="Pfam" id="PF05902">
    <property type="entry name" value="4_1_CTD"/>
    <property type="match status" value="1"/>
</dbReference>
<dbReference type="SUPFAM" id="SSF54236">
    <property type="entry name" value="Ubiquitin-like"/>
    <property type="match status" value="1"/>
</dbReference>
<dbReference type="InterPro" id="IPR029071">
    <property type="entry name" value="Ubiquitin-like_domsf"/>
</dbReference>
<accession>A0A8C9SLT4</accession>
<dbReference type="PANTHER" id="PTHR23280">
    <property type="entry name" value="4.1 G PROTEIN"/>
    <property type="match status" value="1"/>
</dbReference>